<feature type="region of interest" description="Disordered" evidence="1">
    <location>
        <begin position="71"/>
        <end position="94"/>
    </location>
</feature>
<feature type="compositionally biased region" description="Polar residues" evidence="1">
    <location>
        <begin position="355"/>
        <end position="372"/>
    </location>
</feature>
<dbReference type="EMBL" id="KZ454993">
    <property type="protein sequence ID" value="PKI82916.1"/>
    <property type="molecule type" value="Genomic_DNA"/>
</dbReference>
<name>A0A2N1J8Q1_9BASI</name>
<dbReference type="InterPro" id="IPR051571">
    <property type="entry name" value="N-CoR_corepressor"/>
</dbReference>
<feature type="region of interest" description="Disordered" evidence="1">
    <location>
        <begin position="1"/>
        <end position="26"/>
    </location>
</feature>
<dbReference type="Gene3D" id="1.10.10.60">
    <property type="entry name" value="Homeodomain-like"/>
    <property type="match status" value="1"/>
</dbReference>
<dbReference type="GO" id="GO:0006357">
    <property type="term" value="P:regulation of transcription by RNA polymerase II"/>
    <property type="evidence" value="ECO:0007669"/>
    <property type="project" value="TreeGrafter"/>
</dbReference>
<feature type="compositionally biased region" description="Basic residues" evidence="1">
    <location>
        <begin position="575"/>
        <end position="585"/>
    </location>
</feature>
<keyword evidence="4" id="KW-1185">Reference proteome</keyword>
<feature type="compositionally biased region" description="Basic residues" evidence="1">
    <location>
        <begin position="510"/>
        <end position="528"/>
    </location>
</feature>
<dbReference type="Proteomes" id="UP000232875">
    <property type="component" value="Unassembled WGS sequence"/>
</dbReference>
<feature type="compositionally biased region" description="Basic and acidic residues" evidence="1">
    <location>
        <begin position="555"/>
        <end position="569"/>
    </location>
</feature>
<accession>A0A2N1J8Q1</accession>
<feature type="domain" description="SANT" evidence="2">
    <location>
        <begin position="455"/>
        <end position="503"/>
    </location>
</feature>
<feature type="region of interest" description="Disordered" evidence="1">
    <location>
        <begin position="344"/>
        <end position="376"/>
    </location>
</feature>
<gene>
    <name evidence="3" type="ORF">MVES_003199</name>
</gene>
<evidence type="ECO:0000259" key="2">
    <source>
        <dbReference type="PROSITE" id="PS51293"/>
    </source>
</evidence>
<dbReference type="Gene3D" id="1.20.58.1880">
    <property type="match status" value="1"/>
</dbReference>
<organism evidence="3 4">
    <name type="scientific">Malassezia vespertilionis</name>
    <dbReference type="NCBI Taxonomy" id="2020962"/>
    <lineage>
        <taxon>Eukaryota</taxon>
        <taxon>Fungi</taxon>
        <taxon>Dikarya</taxon>
        <taxon>Basidiomycota</taxon>
        <taxon>Ustilaginomycotina</taxon>
        <taxon>Malasseziomycetes</taxon>
        <taxon>Malasseziales</taxon>
        <taxon>Malasseziaceae</taxon>
        <taxon>Malassezia</taxon>
    </lineage>
</organism>
<evidence type="ECO:0000313" key="3">
    <source>
        <dbReference type="EMBL" id="PKI82916.1"/>
    </source>
</evidence>
<dbReference type="STRING" id="2020962.A0A2N1J8Q1"/>
<protein>
    <recommendedName>
        <fullName evidence="2">SANT domain-containing protein</fullName>
    </recommendedName>
</protein>
<dbReference type="InterPro" id="IPR001005">
    <property type="entry name" value="SANT/Myb"/>
</dbReference>
<dbReference type="OrthoDB" id="10258692at2759"/>
<evidence type="ECO:0000256" key="1">
    <source>
        <dbReference type="SAM" id="MobiDB-lite"/>
    </source>
</evidence>
<feature type="compositionally biased region" description="Basic and acidic residues" evidence="1">
    <location>
        <begin position="876"/>
        <end position="885"/>
    </location>
</feature>
<dbReference type="PROSITE" id="PS51293">
    <property type="entry name" value="SANT"/>
    <property type="match status" value="1"/>
</dbReference>
<dbReference type="SMART" id="SM00717">
    <property type="entry name" value="SANT"/>
    <property type="match status" value="2"/>
</dbReference>
<feature type="region of interest" description="Disordered" evidence="1">
    <location>
        <begin position="507"/>
        <end position="606"/>
    </location>
</feature>
<feature type="region of interest" description="Disordered" evidence="1">
    <location>
        <begin position="627"/>
        <end position="656"/>
    </location>
</feature>
<proteinExistence type="predicted"/>
<dbReference type="Pfam" id="PF00249">
    <property type="entry name" value="Myb_DNA-binding"/>
    <property type="match status" value="1"/>
</dbReference>
<feature type="compositionally biased region" description="Low complexity" evidence="1">
    <location>
        <begin position="154"/>
        <end position="163"/>
    </location>
</feature>
<dbReference type="PANTHER" id="PTHR13992">
    <property type="entry name" value="NUCLEAR RECEPTOR CO-REPRESSOR RELATED NCOR"/>
    <property type="match status" value="1"/>
</dbReference>
<dbReference type="InterPro" id="IPR017884">
    <property type="entry name" value="SANT_dom"/>
</dbReference>
<reference evidence="3 4" key="1">
    <citation type="submission" date="2017-10" db="EMBL/GenBank/DDBJ databases">
        <title>A novel species of cold-tolerant Malassezia isolated from bats.</title>
        <authorList>
            <person name="Lorch J.M."/>
            <person name="Palmer J.M."/>
            <person name="Vanderwolf K.J."/>
            <person name="Schmidt K.Z."/>
            <person name="Verant M.L."/>
            <person name="Weller T.J."/>
            <person name="Blehert D.S."/>
        </authorList>
    </citation>
    <scope>NUCLEOTIDE SEQUENCE [LARGE SCALE GENOMIC DNA]</scope>
    <source>
        <strain evidence="3 4">NWHC:44797-103</strain>
    </source>
</reference>
<feature type="compositionally biased region" description="Basic and acidic residues" evidence="1">
    <location>
        <begin position="85"/>
        <end position="94"/>
    </location>
</feature>
<feature type="compositionally biased region" description="Acidic residues" evidence="1">
    <location>
        <begin position="538"/>
        <end position="549"/>
    </location>
</feature>
<feature type="region of interest" description="Disordered" evidence="1">
    <location>
        <begin position="142"/>
        <end position="209"/>
    </location>
</feature>
<feature type="region of interest" description="Disordered" evidence="1">
    <location>
        <begin position="876"/>
        <end position="917"/>
    </location>
</feature>
<dbReference type="GO" id="GO:0034967">
    <property type="term" value="C:Set3 complex"/>
    <property type="evidence" value="ECO:0007669"/>
    <property type="project" value="TreeGrafter"/>
</dbReference>
<dbReference type="AlphaFoldDB" id="A0A2N1J8Q1"/>
<dbReference type="SUPFAM" id="SSF46689">
    <property type="entry name" value="Homeodomain-like"/>
    <property type="match status" value="2"/>
</dbReference>
<dbReference type="CDD" id="cd00167">
    <property type="entry name" value="SANT"/>
    <property type="match status" value="1"/>
</dbReference>
<dbReference type="InterPro" id="IPR009057">
    <property type="entry name" value="Homeodomain-like_sf"/>
</dbReference>
<sequence>MLGGEHGRGNALELERPDAAAAHAEGEDARVIAPIPVDVVASALPTVESKVQTTGAAQQWRALNSSVRDTEEVKESNGISPYVDDGGRGESGDRADLNADVLKAEYERETRANTSKRAALFPSDAEDALEREILFTEKSLRNPSDCASAHDKTAAAPSPATPAVEAERSGASSVARSNTSDMDMDESSTSEPAAPIGLPHTDPSTEREETDALEAILDEEVEMETPAPDTNPLAESAEVKSAIQSLAKQLVAQYPLAPDYVCSLYDENRNVAASLTVPTCLASTKSGALAPPLNFAIAPMLASSAQARASKAEALRVEYRKRHTAWKSYCARLDEIYERREAQRRAMQGPAESESGLNSVAPSVLSTPLTSRGSRRSAYGAAGFGDAVRSEAEFLEILASLESAEMQDPVVRAKRTAATEPDMAIRLPEDPPLPDEDNGFVADFRERFFPDFDPDVWSDEERAIFMRRYAKYPKQFGRIASGLPHKTSQQCVVYYYLHKHSDGYGFKSLNSRKRERKRKPKVRAKKAKGSALMADMAPAEEQELDDTPDTPDVPDVPKHLSDAPIERPRIASSAKRAKATPKRQRSAVEDAAESLSQLSSVVATKPETEMDRDLAAAEALEALASVGTSAAARKKRARAKPKREGDETRSRSRGPHWSMTERAEFLRLLALHGKDWVALAATFSSKTPAQARNFFARHASESPHFQSAAALAVDNAALPWEERVRAAVDFVNAWYASLPTETQANVEGWPSDVARFLRDAPHLLPEDFDETDDEDGAQRAEAWEYAPAPALAPAHMHTPAPAQSNVPYHYPPRAPMYYREGYDRYLYGYHPVSPAYPEEGRVYTPRHEPRYGPEIPYYASRPDEYRTPRSMYVPHDEYRSIERYSPDPTRAVPRSMPRPAPPNMGYFHAPRAMEPHR</sequence>
<dbReference type="PANTHER" id="PTHR13992:SF39">
    <property type="entry name" value="SMRTER, ISOFORM G"/>
    <property type="match status" value="1"/>
</dbReference>
<evidence type="ECO:0000313" key="4">
    <source>
        <dbReference type="Proteomes" id="UP000232875"/>
    </source>
</evidence>
<feature type="compositionally biased region" description="Basic residues" evidence="1">
    <location>
        <begin position="632"/>
        <end position="641"/>
    </location>
</feature>